<dbReference type="AlphaFoldDB" id="A0A8J3AVD3"/>
<gene>
    <name evidence="3" type="ORF">GCM10008066_08170</name>
</gene>
<reference evidence="4" key="1">
    <citation type="journal article" date="2019" name="Int. J. Syst. Evol. Microbiol.">
        <title>The Global Catalogue of Microorganisms (GCM) 10K type strain sequencing project: providing services to taxonomists for standard genome sequencing and annotation.</title>
        <authorList>
            <consortium name="The Broad Institute Genomics Platform"/>
            <consortium name="The Broad Institute Genome Sequencing Center for Infectious Disease"/>
            <person name="Wu L."/>
            <person name="Ma J."/>
        </authorList>
    </citation>
    <scope>NUCLEOTIDE SEQUENCE [LARGE SCALE GENOMIC DNA]</scope>
    <source>
        <strain evidence="4">CCM 2767</strain>
    </source>
</reference>
<dbReference type="RefSeq" id="WP_229726226.1">
    <property type="nucleotide sequence ID" value="NZ_BMDI01000001.1"/>
</dbReference>
<evidence type="ECO:0000259" key="2">
    <source>
        <dbReference type="Pfam" id="PF01569"/>
    </source>
</evidence>
<keyword evidence="1" id="KW-0472">Membrane</keyword>
<evidence type="ECO:0000313" key="3">
    <source>
        <dbReference type="EMBL" id="GGI17276.1"/>
    </source>
</evidence>
<dbReference type="InterPro" id="IPR000326">
    <property type="entry name" value="PAP2/HPO"/>
</dbReference>
<accession>A0A8J3AVD3</accession>
<proteinExistence type="predicted"/>
<feature type="transmembrane region" description="Helical" evidence="1">
    <location>
        <begin position="31"/>
        <end position="49"/>
    </location>
</feature>
<feature type="transmembrane region" description="Helical" evidence="1">
    <location>
        <begin position="114"/>
        <end position="132"/>
    </location>
</feature>
<comment type="caution">
    <text evidence="3">The sequence shown here is derived from an EMBL/GenBank/DDBJ whole genome shotgun (WGS) entry which is preliminary data.</text>
</comment>
<name>A0A8J3AVD3_9BURK</name>
<sequence length="258" mass="28928">MSRDHAMRAHAGFTLPALSDDTSAPHDEHRFILWNIAILLISALLLTMLSRDGKIDFALADLFFDHKGDEFPLRDLPILATYGHTWLKNLTTLFWLACMPLAIASFWYRPLYQWRSILFKFVIFAGCTAYVVQSLKSGSPHACPWDVTQFGGQAHWFPLFDMTGATSTDGRCWPGGHASGGFALVAIYFAARTTRPTLALSGLLLGLYLGCLMGLIQMMRGAHFLSHNLWSLWIVWAVCFALDRVWSAIAQRALGHHK</sequence>
<keyword evidence="1" id="KW-1133">Transmembrane helix</keyword>
<dbReference type="SUPFAM" id="SSF48317">
    <property type="entry name" value="Acid phosphatase/Vanadium-dependent haloperoxidase"/>
    <property type="match status" value="1"/>
</dbReference>
<organism evidence="3 4">
    <name type="scientific">Oxalicibacterium faecigallinarum</name>
    <dbReference type="NCBI Taxonomy" id="573741"/>
    <lineage>
        <taxon>Bacteria</taxon>
        <taxon>Pseudomonadati</taxon>
        <taxon>Pseudomonadota</taxon>
        <taxon>Betaproteobacteria</taxon>
        <taxon>Burkholderiales</taxon>
        <taxon>Oxalobacteraceae</taxon>
        <taxon>Oxalicibacterium</taxon>
    </lineage>
</organism>
<keyword evidence="4" id="KW-1185">Reference proteome</keyword>
<evidence type="ECO:0000256" key="1">
    <source>
        <dbReference type="SAM" id="Phobius"/>
    </source>
</evidence>
<feature type="transmembrane region" description="Helical" evidence="1">
    <location>
        <begin position="90"/>
        <end position="108"/>
    </location>
</feature>
<evidence type="ECO:0000313" key="4">
    <source>
        <dbReference type="Proteomes" id="UP000642180"/>
    </source>
</evidence>
<protein>
    <submittedName>
        <fullName evidence="3">Phosphoesterase</fullName>
    </submittedName>
</protein>
<dbReference type="Proteomes" id="UP000642180">
    <property type="component" value="Unassembled WGS sequence"/>
</dbReference>
<keyword evidence="1" id="KW-0812">Transmembrane</keyword>
<dbReference type="EMBL" id="BMDI01000001">
    <property type="protein sequence ID" value="GGI17276.1"/>
    <property type="molecule type" value="Genomic_DNA"/>
</dbReference>
<dbReference type="Pfam" id="PF01569">
    <property type="entry name" value="PAP2"/>
    <property type="match status" value="1"/>
</dbReference>
<feature type="domain" description="Phosphatidic acid phosphatase type 2/haloperoxidase" evidence="2">
    <location>
        <begin position="124"/>
        <end position="242"/>
    </location>
</feature>
<feature type="transmembrane region" description="Helical" evidence="1">
    <location>
        <begin position="198"/>
        <end position="218"/>
    </location>
</feature>
<feature type="transmembrane region" description="Helical" evidence="1">
    <location>
        <begin position="230"/>
        <end position="249"/>
    </location>
</feature>
<dbReference type="InterPro" id="IPR036938">
    <property type="entry name" value="PAP2/HPO_sf"/>
</dbReference>
<dbReference type="CDD" id="cd03396">
    <property type="entry name" value="PAP2_like_6"/>
    <property type="match status" value="1"/>
</dbReference>